<keyword evidence="4" id="KW-1185">Reference proteome</keyword>
<dbReference type="PANTHER" id="PTHR47563">
    <property type="entry name" value="PROTEIN FMP25, MITOCHONDRIAL"/>
    <property type="match status" value="1"/>
</dbReference>
<dbReference type="Pfam" id="PF13540">
    <property type="entry name" value="RCC1_2"/>
    <property type="match status" value="1"/>
</dbReference>
<dbReference type="EMBL" id="CP076661">
    <property type="protein sequence ID" value="QWU86166.1"/>
    <property type="molecule type" value="Genomic_DNA"/>
</dbReference>
<proteinExistence type="predicted"/>
<evidence type="ECO:0000313" key="3">
    <source>
        <dbReference type="EMBL" id="QWU86166.1"/>
    </source>
</evidence>
<keyword evidence="2" id="KW-1133">Transmembrane helix</keyword>
<dbReference type="PROSITE" id="PS50012">
    <property type="entry name" value="RCC1_3"/>
    <property type="match status" value="1"/>
</dbReference>
<name>A0ABX8HZF6_9ASCO</name>
<dbReference type="Gene3D" id="2.130.10.30">
    <property type="entry name" value="Regulator of chromosome condensation 1/beta-lactamase-inhibitor protein II"/>
    <property type="match status" value="1"/>
</dbReference>
<dbReference type="Proteomes" id="UP000825434">
    <property type="component" value="Chromosome 1"/>
</dbReference>
<dbReference type="PANTHER" id="PTHR47563:SF1">
    <property type="entry name" value="PROTEIN FMP25, MITOCHONDRIAL"/>
    <property type="match status" value="1"/>
</dbReference>
<dbReference type="InterPro" id="IPR009091">
    <property type="entry name" value="RCC1/BLIP-II"/>
</dbReference>
<gene>
    <name evidence="3" type="ORF">CA3LBN_000384</name>
</gene>
<dbReference type="InterPro" id="IPR053245">
    <property type="entry name" value="MitoProcess-Associated"/>
</dbReference>
<sequence>MLTLHYFEMLVRARVARVARLPRPLFHVRYNSNKYRSIDDFNKQKTEFKFGYGVDEIDETEEANRKERLEATAEGFSEFDPSTHPRLQGLSPNSPEWKEQLFIIQKELQKEQEKQRRAYERNERLKGLGAGVFALVGIVSVYSFVMNYKYLKSWFSNKMHFDIDDSKVRDMKDPKENRKKMKNLVDRLSEELATTPGFVNNLKDSESIPGLYVFGGFSKNKLPARLNFFDGKFLQDVLISNDYLVVVDDSGKVYHYSPKFKEPVALNMPSKVSRVLKSGDGFYYLSKNQKELYNGPKLDKLPKKYRGWFGSSSYNYPVEKLKLDVLNGEKVEQITAGKSHLLILSSKGKLYGTITSSHFENKGQFGLPKYSPYEKSPSIVLNEIYDLANINNEIVTTKEGKFIRQRTFATIASGENFNVASEANGSIWAWGANAFGQCGKDITSPDDVQPVPRLAYTLAELEKLVKYSLPKNGAGFKYSVKDVFASNETSFIRMESTNEEDPSKDQELLLSFGAGLLGQLGQSKYMHVASVPSVLKSLVGLTEFDEKAKTIKNIGIKDVVPGGDHTFVVLDNSGPSKDVVVFGENIKGQFGNGKSVKSAKPVALPKLIEPSDFAENEAASKKKLAKKINNVTTSRLQLLDGAKIGKKSVEQVIAGGNDGSAIYYRAQ</sequence>
<evidence type="ECO:0000313" key="4">
    <source>
        <dbReference type="Proteomes" id="UP000825434"/>
    </source>
</evidence>
<protein>
    <submittedName>
        <fullName evidence="3">Uncharacterized protein</fullName>
    </submittedName>
</protein>
<organism evidence="3 4">
    <name type="scientific">Candidozyma haemuli</name>
    <dbReference type="NCBI Taxonomy" id="45357"/>
    <lineage>
        <taxon>Eukaryota</taxon>
        <taxon>Fungi</taxon>
        <taxon>Dikarya</taxon>
        <taxon>Ascomycota</taxon>
        <taxon>Saccharomycotina</taxon>
        <taxon>Pichiomycetes</taxon>
        <taxon>Metschnikowiaceae</taxon>
        <taxon>Candidozyma</taxon>
    </lineage>
</organism>
<evidence type="ECO:0000256" key="2">
    <source>
        <dbReference type="SAM" id="Phobius"/>
    </source>
</evidence>
<reference evidence="3 4" key="1">
    <citation type="submission" date="2021-06" db="EMBL/GenBank/DDBJ databases">
        <title>Candida outbreak in Lebanon.</title>
        <authorList>
            <person name="Finianos M."/>
        </authorList>
    </citation>
    <scope>NUCLEOTIDE SEQUENCE [LARGE SCALE GENOMIC DNA]</scope>
    <source>
        <strain evidence="3">CA3LBN</strain>
    </source>
</reference>
<feature type="transmembrane region" description="Helical" evidence="2">
    <location>
        <begin position="125"/>
        <end position="145"/>
    </location>
</feature>
<feature type="repeat" description="RCC1" evidence="1">
    <location>
        <begin position="507"/>
        <end position="572"/>
    </location>
</feature>
<accession>A0ABX8HZF6</accession>
<dbReference type="InterPro" id="IPR000408">
    <property type="entry name" value="Reg_chr_condens"/>
</dbReference>
<keyword evidence="2" id="KW-0812">Transmembrane</keyword>
<evidence type="ECO:0000256" key="1">
    <source>
        <dbReference type="PROSITE-ProRule" id="PRU00235"/>
    </source>
</evidence>
<keyword evidence="2" id="KW-0472">Membrane</keyword>
<dbReference type="SUPFAM" id="SSF50985">
    <property type="entry name" value="RCC1/BLIP-II"/>
    <property type="match status" value="1"/>
</dbReference>